<dbReference type="GO" id="GO:0030154">
    <property type="term" value="P:cell differentiation"/>
    <property type="evidence" value="ECO:0007669"/>
    <property type="project" value="UniProtKB-KW"/>
</dbReference>
<protein>
    <submittedName>
        <fullName evidence="7">Phosphohistidine phosphatase-like protein</fullName>
    </submittedName>
</protein>
<dbReference type="GO" id="GO:0005829">
    <property type="term" value="C:cytosol"/>
    <property type="evidence" value="ECO:0007669"/>
    <property type="project" value="TreeGrafter"/>
</dbReference>
<dbReference type="EMBL" id="JXLN01008534">
    <property type="protein sequence ID" value="KPM04369.1"/>
    <property type="molecule type" value="Genomic_DNA"/>
</dbReference>
<evidence type="ECO:0000256" key="5">
    <source>
        <dbReference type="PIRSR" id="PIRSR607702-1"/>
    </source>
</evidence>
<reference evidence="7 8" key="1">
    <citation type="journal article" date="2015" name="Parasit. Vectors">
        <title>Draft genome of the scabies mite.</title>
        <authorList>
            <person name="Rider S.D.Jr."/>
            <person name="Morgan M.S."/>
            <person name="Arlian L.G."/>
        </authorList>
    </citation>
    <scope>NUCLEOTIDE SEQUENCE [LARGE SCALE GENOMIC DNA]</scope>
    <source>
        <strain evidence="7">Arlian Lab</strain>
    </source>
</reference>
<keyword evidence="4" id="KW-0726">Sexual differentiation</keyword>
<sequence>MSERITSLADIEDVEIDDFGRFKYILIKASLNDQHKFLVRGFAWASYHADIFDLFESSKSPIKYECVGGGRIEVEPHNKKIKIFGYSQGFGRANHEMSCDLVRKKYKDYEVTWSNDGY</sequence>
<name>A0A132A0P5_SARSC</name>
<feature type="binding site" evidence="6">
    <location>
        <position position="23"/>
    </location>
    <ligand>
        <name>substrate</name>
    </ligand>
</feature>
<dbReference type="VEuPathDB" id="VectorBase:SSCA007163"/>
<dbReference type="PANTHER" id="PTHR12258:SF5">
    <property type="entry name" value="BCDNA.GH02250-RELATED"/>
    <property type="match status" value="1"/>
</dbReference>
<comment type="caution">
    <text evidence="7">The sequence shown here is derived from an EMBL/GenBank/DDBJ whole genome shotgun (WGS) entry which is preliminary data.</text>
</comment>
<comment type="function">
    <text evidence="1">JanA and janB regulate somatic sex differentiation.</text>
</comment>
<evidence type="ECO:0000256" key="4">
    <source>
        <dbReference type="ARBA" id="ARBA00022928"/>
    </source>
</evidence>
<dbReference type="PANTHER" id="PTHR12258">
    <property type="entry name" value="JANUS-A/JANUS-B"/>
    <property type="match status" value="1"/>
</dbReference>
<accession>A0A132A0P5</accession>
<comment type="similarity">
    <text evidence="2">Belongs to the janus family.</text>
</comment>
<evidence type="ECO:0000313" key="7">
    <source>
        <dbReference type="EMBL" id="KPM04369.1"/>
    </source>
</evidence>
<dbReference type="InterPro" id="IPR007702">
    <property type="entry name" value="Janus"/>
</dbReference>
<evidence type="ECO:0000313" key="8">
    <source>
        <dbReference type="Proteomes" id="UP000616769"/>
    </source>
</evidence>
<keyword evidence="3" id="KW-0221">Differentiation</keyword>
<dbReference type="Pfam" id="PF05005">
    <property type="entry name" value="Ocnus"/>
    <property type="match status" value="1"/>
</dbReference>
<proteinExistence type="inferred from homology"/>
<evidence type="ECO:0000256" key="2">
    <source>
        <dbReference type="ARBA" id="ARBA00010971"/>
    </source>
</evidence>
<dbReference type="AlphaFoldDB" id="A0A132A0P5"/>
<feature type="active site" description="Proton acceptor" evidence="5">
    <location>
        <position position="48"/>
    </location>
</feature>
<dbReference type="GO" id="GO:0007548">
    <property type="term" value="P:sex differentiation"/>
    <property type="evidence" value="ECO:0007669"/>
    <property type="project" value="UniProtKB-KW"/>
</dbReference>
<dbReference type="GO" id="GO:0101006">
    <property type="term" value="F:protein histidine phosphatase activity"/>
    <property type="evidence" value="ECO:0007669"/>
    <property type="project" value="TreeGrafter"/>
</dbReference>
<dbReference type="Gene3D" id="3.50.20.20">
    <property type="entry name" value="Janus/Ocnus"/>
    <property type="match status" value="1"/>
</dbReference>
<dbReference type="SUPFAM" id="SSF143724">
    <property type="entry name" value="PHP14-like"/>
    <property type="match status" value="1"/>
</dbReference>
<dbReference type="Proteomes" id="UP000616769">
    <property type="component" value="Unassembled WGS sequence"/>
</dbReference>
<dbReference type="InterPro" id="IPR038596">
    <property type="entry name" value="Janus_sf"/>
</dbReference>
<evidence type="ECO:0000256" key="6">
    <source>
        <dbReference type="PIRSR" id="PIRSR607702-2"/>
    </source>
</evidence>
<dbReference type="OrthoDB" id="10249612at2759"/>
<evidence type="ECO:0000256" key="3">
    <source>
        <dbReference type="ARBA" id="ARBA00022782"/>
    </source>
</evidence>
<organism evidence="7 8">
    <name type="scientific">Sarcoptes scabiei</name>
    <name type="common">Itch mite</name>
    <name type="synonym">Acarus scabiei</name>
    <dbReference type="NCBI Taxonomy" id="52283"/>
    <lineage>
        <taxon>Eukaryota</taxon>
        <taxon>Metazoa</taxon>
        <taxon>Ecdysozoa</taxon>
        <taxon>Arthropoda</taxon>
        <taxon>Chelicerata</taxon>
        <taxon>Arachnida</taxon>
        <taxon>Acari</taxon>
        <taxon>Acariformes</taxon>
        <taxon>Sarcoptiformes</taxon>
        <taxon>Astigmata</taxon>
        <taxon>Psoroptidia</taxon>
        <taxon>Sarcoptoidea</taxon>
        <taxon>Sarcoptidae</taxon>
        <taxon>Sarcoptinae</taxon>
        <taxon>Sarcoptes</taxon>
    </lineage>
</organism>
<evidence type="ECO:0000256" key="1">
    <source>
        <dbReference type="ARBA" id="ARBA00002508"/>
    </source>
</evidence>
<gene>
    <name evidence="7" type="ORF">QR98_0028130</name>
</gene>